<dbReference type="Proteomes" id="UP001627154">
    <property type="component" value="Unassembled WGS sequence"/>
</dbReference>
<evidence type="ECO:0000313" key="2">
    <source>
        <dbReference type="EMBL" id="KAL3404144.1"/>
    </source>
</evidence>
<feature type="region of interest" description="Disordered" evidence="1">
    <location>
        <begin position="62"/>
        <end position="95"/>
    </location>
</feature>
<feature type="compositionally biased region" description="Basic and acidic residues" evidence="1">
    <location>
        <begin position="66"/>
        <end position="88"/>
    </location>
</feature>
<dbReference type="AlphaFoldDB" id="A0ABD2XGX7"/>
<proteinExistence type="predicted"/>
<protein>
    <submittedName>
        <fullName evidence="2">Uncharacterized protein</fullName>
    </submittedName>
</protein>
<name>A0ABD2XGX7_9HYME</name>
<sequence length="95" mass="11129">MQINRRAAVAAAPRVMGIKATKRVVENSRRRHRIRAGPRAHMNVRTENAAAARIRRMRRQTCTQRTTHDERDMSVRKMHERERERETIQGDVCGI</sequence>
<evidence type="ECO:0000256" key="1">
    <source>
        <dbReference type="SAM" id="MobiDB-lite"/>
    </source>
</evidence>
<reference evidence="2 3" key="1">
    <citation type="journal article" date="2024" name="bioRxiv">
        <title>A reference genome for Trichogramma kaykai: A tiny desert-dwelling parasitoid wasp with competing sex-ratio distorters.</title>
        <authorList>
            <person name="Culotta J."/>
            <person name="Lindsey A.R."/>
        </authorList>
    </citation>
    <scope>NUCLEOTIDE SEQUENCE [LARGE SCALE GENOMIC DNA]</scope>
    <source>
        <strain evidence="2 3">KSX58</strain>
    </source>
</reference>
<dbReference type="EMBL" id="JBJJXI010000026">
    <property type="protein sequence ID" value="KAL3404144.1"/>
    <property type="molecule type" value="Genomic_DNA"/>
</dbReference>
<accession>A0ABD2XGX7</accession>
<organism evidence="2 3">
    <name type="scientific">Trichogramma kaykai</name>
    <dbReference type="NCBI Taxonomy" id="54128"/>
    <lineage>
        <taxon>Eukaryota</taxon>
        <taxon>Metazoa</taxon>
        <taxon>Ecdysozoa</taxon>
        <taxon>Arthropoda</taxon>
        <taxon>Hexapoda</taxon>
        <taxon>Insecta</taxon>
        <taxon>Pterygota</taxon>
        <taxon>Neoptera</taxon>
        <taxon>Endopterygota</taxon>
        <taxon>Hymenoptera</taxon>
        <taxon>Apocrita</taxon>
        <taxon>Proctotrupomorpha</taxon>
        <taxon>Chalcidoidea</taxon>
        <taxon>Trichogrammatidae</taxon>
        <taxon>Trichogramma</taxon>
    </lineage>
</organism>
<comment type="caution">
    <text evidence="2">The sequence shown here is derived from an EMBL/GenBank/DDBJ whole genome shotgun (WGS) entry which is preliminary data.</text>
</comment>
<gene>
    <name evidence="2" type="ORF">TKK_003129</name>
</gene>
<keyword evidence="3" id="KW-1185">Reference proteome</keyword>
<evidence type="ECO:0000313" key="3">
    <source>
        <dbReference type="Proteomes" id="UP001627154"/>
    </source>
</evidence>